<dbReference type="EMBL" id="JARKIE010000018">
    <property type="protein sequence ID" value="KAJ7701232.1"/>
    <property type="molecule type" value="Genomic_DNA"/>
</dbReference>
<comment type="caution">
    <text evidence="1">The sequence shown here is derived from an EMBL/GenBank/DDBJ whole genome shotgun (WGS) entry which is preliminary data.</text>
</comment>
<protein>
    <submittedName>
        <fullName evidence="1">Uncharacterized protein</fullName>
    </submittedName>
</protein>
<accession>A0AAD7GM76</accession>
<dbReference type="Proteomes" id="UP001221757">
    <property type="component" value="Unassembled WGS sequence"/>
</dbReference>
<evidence type="ECO:0000313" key="1">
    <source>
        <dbReference type="EMBL" id="KAJ7701232.1"/>
    </source>
</evidence>
<organism evidence="1 2">
    <name type="scientific">Mycena rosella</name>
    <name type="common">Pink bonnet</name>
    <name type="synonym">Agaricus rosellus</name>
    <dbReference type="NCBI Taxonomy" id="1033263"/>
    <lineage>
        <taxon>Eukaryota</taxon>
        <taxon>Fungi</taxon>
        <taxon>Dikarya</taxon>
        <taxon>Basidiomycota</taxon>
        <taxon>Agaricomycotina</taxon>
        <taxon>Agaricomycetes</taxon>
        <taxon>Agaricomycetidae</taxon>
        <taxon>Agaricales</taxon>
        <taxon>Marasmiineae</taxon>
        <taxon>Mycenaceae</taxon>
        <taxon>Mycena</taxon>
    </lineage>
</organism>
<proteinExistence type="predicted"/>
<dbReference type="AlphaFoldDB" id="A0AAD7GM76"/>
<reference evidence="1" key="1">
    <citation type="submission" date="2023-03" db="EMBL/GenBank/DDBJ databases">
        <title>Massive genome expansion in bonnet fungi (Mycena s.s.) driven by repeated elements and novel gene families across ecological guilds.</title>
        <authorList>
            <consortium name="Lawrence Berkeley National Laboratory"/>
            <person name="Harder C.B."/>
            <person name="Miyauchi S."/>
            <person name="Viragh M."/>
            <person name="Kuo A."/>
            <person name="Thoen E."/>
            <person name="Andreopoulos B."/>
            <person name="Lu D."/>
            <person name="Skrede I."/>
            <person name="Drula E."/>
            <person name="Henrissat B."/>
            <person name="Morin E."/>
            <person name="Kohler A."/>
            <person name="Barry K."/>
            <person name="LaButti K."/>
            <person name="Morin E."/>
            <person name="Salamov A."/>
            <person name="Lipzen A."/>
            <person name="Mereny Z."/>
            <person name="Hegedus B."/>
            <person name="Baldrian P."/>
            <person name="Stursova M."/>
            <person name="Weitz H."/>
            <person name="Taylor A."/>
            <person name="Grigoriev I.V."/>
            <person name="Nagy L.G."/>
            <person name="Martin F."/>
            <person name="Kauserud H."/>
        </authorList>
    </citation>
    <scope>NUCLEOTIDE SEQUENCE</scope>
    <source>
        <strain evidence="1">CBHHK067</strain>
    </source>
</reference>
<evidence type="ECO:0000313" key="2">
    <source>
        <dbReference type="Proteomes" id="UP001221757"/>
    </source>
</evidence>
<name>A0AAD7GM76_MYCRO</name>
<keyword evidence="2" id="KW-1185">Reference proteome</keyword>
<gene>
    <name evidence="1" type="ORF">B0H17DRAFT_1195508</name>
</gene>
<sequence length="153" mass="17190">MAELSNVEFLKAIVYPRLMIALVAKYAYDVLQIFYAVPVFRLPFLWIYGGELDVSTETCDRELRTSDDPNPPVVYTTLLISNQLKLVDAKALGNLVDGHTQSMESHVGSHTLQSSRGSESGMWNELPIDNTYGRTDVCSERRVLNAPYMPSLM</sequence>